<protein>
    <submittedName>
        <fullName evidence="1">Uncharacterized protein</fullName>
    </submittedName>
</protein>
<dbReference type="Gene3D" id="3.30.200.20">
    <property type="entry name" value="Phosphorylase Kinase, domain 1"/>
    <property type="match status" value="1"/>
</dbReference>
<sequence>MSLVSNPSFNQMIRNMDDRGIGAIYEEIEASFGLSINRLYLVSSILSSLLRVLSQVGRIWEPLNFSNPNFIWIPVRQKTEEETTTNYVASRYYRARMGEIFKDRYQVVGKRGFGASSTVWITHDIELRPMEFREISAPK</sequence>
<accession>A0A0J6YAL7</accession>
<dbReference type="Proteomes" id="UP000054565">
    <property type="component" value="Unassembled WGS sequence"/>
</dbReference>
<dbReference type="OrthoDB" id="4206737at2759"/>
<dbReference type="STRING" id="404692.A0A0J6YAL7"/>
<proteinExistence type="predicted"/>
<name>A0A0J6YAL7_COCIT</name>
<reference evidence="2" key="1">
    <citation type="journal article" date="2010" name="Genome Res.">
        <title>Population genomic sequencing of Coccidioides fungi reveals recent hybridization and transposon control.</title>
        <authorList>
            <person name="Neafsey D.E."/>
            <person name="Barker B.M."/>
            <person name="Sharpton T.J."/>
            <person name="Stajich J.E."/>
            <person name="Park D.J."/>
            <person name="Whiston E."/>
            <person name="Hung C.-Y."/>
            <person name="McMahan C."/>
            <person name="White J."/>
            <person name="Sykes S."/>
            <person name="Heiman D."/>
            <person name="Young S."/>
            <person name="Zeng Q."/>
            <person name="Abouelleil A."/>
            <person name="Aftuck L."/>
            <person name="Bessette D."/>
            <person name="Brown A."/>
            <person name="FitzGerald M."/>
            <person name="Lui A."/>
            <person name="Macdonald J.P."/>
            <person name="Priest M."/>
            <person name="Orbach M.J."/>
            <person name="Galgiani J.N."/>
            <person name="Kirkland T.N."/>
            <person name="Cole G.T."/>
            <person name="Birren B.W."/>
            <person name="Henn M.R."/>
            <person name="Taylor J.W."/>
            <person name="Rounsley S.D."/>
        </authorList>
    </citation>
    <scope>NUCLEOTIDE SEQUENCE [LARGE SCALE GENOMIC DNA]</scope>
    <source>
        <strain evidence="2">RMSCC 2394</strain>
    </source>
</reference>
<evidence type="ECO:0000313" key="1">
    <source>
        <dbReference type="EMBL" id="KMP03828.1"/>
    </source>
</evidence>
<organism evidence="1 2">
    <name type="scientific">Coccidioides immitis RMSCC 2394</name>
    <dbReference type="NCBI Taxonomy" id="404692"/>
    <lineage>
        <taxon>Eukaryota</taxon>
        <taxon>Fungi</taxon>
        <taxon>Dikarya</taxon>
        <taxon>Ascomycota</taxon>
        <taxon>Pezizomycotina</taxon>
        <taxon>Eurotiomycetes</taxon>
        <taxon>Eurotiomycetidae</taxon>
        <taxon>Onygenales</taxon>
        <taxon>Onygenaceae</taxon>
        <taxon>Coccidioides</taxon>
    </lineage>
</organism>
<dbReference type="AlphaFoldDB" id="A0A0J6YAL7"/>
<dbReference type="EMBL" id="DS028094">
    <property type="protein sequence ID" value="KMP03828.1"/>
    <property type="molecule type" value="Genomic_DNA"/>
</dbReference>
<gene>
    <name evidence="1" type="ORF">CIRG_03520</name>
</gene>
<evidence type="ECO:0000313" key="2">
    <source>
        <dbReference type="Proteomes" id="UP000054565"/>
    </source>
</evidence>